<dbReference type="EMBL" id="RQTK01000996">
    <property type="protein sequence ID" value="RUS72946.1"/>
    <property type="molecule type" value="Genomic_DNA"/>
</dbReference>
<feature type="region of interest" description="Disordered" evidence="1">
    <location>
        <begin position="1"/>
        <end position="32"/>
    </location>
</feature>
<keyword evidence="4" id="KW-1185">Reference proteome</keyword>
<accession>A0A3S0ZA03</accession>
<name>A0A3S0ZA03_ELYCH</name>
<dbReference type="OrthoDB" id="1562195at2759"/>
<dbReference type="Pfam" id="PF04921">
    <property type="entry name" value="XAP5"/>
    <property type="match status" value="1"/>
</dbReference>
<comment type="caution">
    <text evidence="3">The sequence shown here is derived from an EMBL/GenBank/DDBJ whole genome shotgun (WGS) entry which is preliminary data.</text>
</comment>
<dbReference type="AlphaFoldDB" id="A0A3S0ZA03"/>
<gene>
    <name evidence="3" type="ORF">EGW08_019286</name>
</gene>
<feature type="compositionally biased region" description="Basic and acidic residues" evidence="1">
    <location>
        <begin position="23"/>
        <end position="32"/>
    </location>
</feature>
<dbReference type="PANTHER" id="PTHR12722:SF0">
    <property type="entry name" value="PROTEIN FAM50A"/>
    <property type="match status" value="1"/>
</dbReference>
<reference evidence="3 4" key="1">
    <citation type="submission" date="2019-01" db="EMBL/GenBank/DDBJ databases">
        <title>A draft genome assembly of the solar-powered sea slug Elysia chlorotica.</title>
        <authorList>
            <person name="Cai H."/>
            <person name="Li Q."/>
            <person name="Fang X."/>
            <person name="Li J."/>
            <person name="Curtis N.E."/>
            <person name="Altenburger A."/>
            <person name="Shibata T."/>
            <person name="Feng M."/>
            <person name="Maeda T."/>
            <person name="Schwartz J.A."/>
            <person name="Shigenobu S."/>
            <person name="Lundholm N."/>
            <person name="Nishiyama T."/>
            <person name="Yang H."/>
            <person name="Hasebe M."/>
            <person name="Li S."/>
            <person name="Pierce S.K."/>
            <person name="Wang J."/>
        </authorList>
    </citation>
    <scope>NUCLEOTIDE SEQUENCE [LARGE SCALE GENOMIC DNA]</scope>
    <source>
        <strain evidence="3">EC2010</strain>
        <tissue evidence="3">Whole organism of an adult</tissue>
    </source>
</reference>
<sequence>MAHYKGAAKEAGRAATLMKKRAKEQEEAEAKKKKIEEELAIGNIHNKFATHYDAIEQSLKTSTIGLVTLTEMKERQENVVKERERQLAKKHLEARLMEKAKEDKKKKDQKKITMLSFDFEEDEEDDCDGDEVKKPSPKVKKKSAGSSDEAGSSKDDEADDVERLLEEKEEKKRKRLGMNPAVDTSFLPDRDRDEEENKLREQLRQEWVATQERIKNEEITITYSYWDGSGHRRQCKMKKGNTVQQFLQKCLESLRKEFNDLRPITADQLVYVKEDLIIPHHYSFYDFIVTKARGKSGPLFDFEVHDDIRITNDAKVEKLESHAGKVCLRSWYERNKHIFPASRWEPYDPEKSWDNYTISDKNAVKITVK</sequence>
<proteinExistence type="predicted"/>
<organism evidence="3 4">
    <name type="scientific">Elysia chlorotica</name>
    <name type="common">Eastern emerald elysia</name>
    <name type="synonym">Sea slug</name>
    <dbReference type="NCBI Taxonomy" id="188477"/>
    <lineage>
        <taxon>Eukaryota</taxon>
        <taxon>Metazoa</taxon>
        <taxon>Spiralia</taxon>
        <taxon>Lophotrochozoa</taxon>
        <taxon>Mollusca</taxon>
        <taxon>Gastropoda</taxon>
        <taxon>Heterobranchia</taxon>
        <taxon>Euthyneura</taxon>
        <taxon>Panpulmonata</taxon>
        <taxon>Sacoglossa</taxon>
        <taxon>Placobranchoidea</taxon>
        <taxon>Plakobranchidae</taxon>
        <taxon>Elysia</taxon>
    </lineage>
</organism>
<evidence type="ECO:0000256" key="1">
    <source>
        <dbReference type="SAM" id="MobiDB-lite"/>
    </source>
</evidence>
<dbReference type="PANTHER" id="PTHR12722">
    <property type="entry name" value="XAP-5 PROTEIN-RELATED"/>
    <property type="match status" value="1"/>
</dbReference>
<feature type="domain" description="FAM50A/XAP5 C-terminal" evidence="2">
    <location>
        <begin position="217"/>
        <end position="357"/>
    </location>
</feature>
<feature type="compositionally biased region" description="Basic and acidic residues" evidence="1">
    <location>
        <begin position="151"/>
        <end position="170"/>
    </location>
</feature>
<dbReference type="InterPro" id="IPR048337">
    <property type="entry name" value="FAM50A/XAP5_C"/>
</dbReference>
<evidence type="ECO:0000259" key="2">
    <source>
        <dbReference type="Pfam" id="PF04921"/>
    </source>
</evidence>
<evidence type="ECO:0000313" key="3">
    <source>
        <dbReference type="EMBL" id="RUS72946.1"/>
    </source>
</evidence>
<feature type="compositionally biased region" description="Acidic residues" evidence="1">
    <location>
        <begin position="120"/>
        <end position="129"/>
    </location>
</feature>
<dbReference type="GO" id="GO:0006325">
    <property type="term" value="P:chromatin organization"/>
    <property type="evidence" value="ECO:0007669"/>
    <property type="project" value="TreeGrafter"/>
</dbReference>
<evidence type="ECO:0000313" key="4">
    <source>
        <dbReference type="Proteomes" id="UP000271974"/>
    </source>
</evidence>
<dbReference type="GO" id="GO:0005634">
    <property type="term" value="C:nucleus"/>
    <property type="evidence" value="ECO:0007669"/>
    <property type="project" value="InterPro"/>
</dbReference>
<dbReference type="Proteomes" id="UP000271974">
    <property type="component" value="Unassembled WGS sequence"/>
</dbReference>
<protein>
    <recommendedName>
        <fullName evidence="2">FAM50A/XAP5 C-terminal domain-containing protein</fullName>
    </recommendedName>
</protein>
<dbReference type="InterPro" id="IPR007005">
    <property type="entry name" value="XAP5"/>
</dbReference>
<dbReference type="STRING" id="188477.A0A3S0ZA03"/>
<feature type="region of interest" description="Disordered" evidence="1">
    <location>
        <begin position="120"/>
        <end position="194"/>
    </location>
</feature>